<dbReference type="CDD" id="cd11030">
    <property type="entry name" value="CYP105-like"/>
    <property type="match status" value="1"/>
</dbReference>
<dbReference type="FunFam" id="1.10.630.10:FF:000018">
    <property type="entry name" value="Cytochrome P450 monooxygenase"/>
    <property type="match status" value="1"/>
</dbReference>
<sequence>MTDMTADLPAFPVERTPNCPFDPPAEYAQRRDNDPIAPAACPVGFDAWVVTRYEDVRAMLRDPRFSSRAMPAAHIMPGADWDMPVTPGNIVQLDGEEHGRLRRALIAEFTVRRVEQMRPYIQNAIDEHIDRLLAGPAPVDLYEHFALAIPSLVICELLGVPYEDRDTFHRLTAILTALDSDQQTQDDAFMQLAEYLFPLFRAKEASPGNDLISRMIVRGRENGDPLSAEILVELASSLLVAGHETTANQIALSTVALLSNPEQLAKLRANPDIAPSAVEEMLRYLSIAQYGLLRHATEDIELGDTKIKAGDWVVASIASGNRDDRFFSDPDEIDLERPTNRHLAFGFGIHQCLGQQLARVELQEVFVRLFTRIPTLRLAVDEDDLVFNHRTLVYGVKKLPVTWESE</sequence>
<dbReference type="GO" id="GO:0004497">
    <property type="term" value="F:monooxygenase activity"/>
    <property type="evidence" value="ECO:0007669"/>
    <property type="project" value="UniProtKB-KW"/>
</dbReference>
<dbReference type="AlphaFoldDB" id="A0A4R2IX93"/>
<keyword evidence="3 7" id="KW-0479">Metal-binding</keyword>
<dbReference type="Proteomes" id="UP000295680">
    <property type="component" value="Unassembled WGS sequence"/>
</dbReference>
<dbReference type="PRINTS" id="PR00385">
    <property type="entry name" value="P450"/>
</dbReference>
<evidence type="ECO:0000256" key="7">
    <source>
        <dbReference type="RuleBase" id="RU000461"/>
    </source>
</evidence>
<evidence type="ECO:0000313" key="10">
    <source>
        <dbReference type="Proteomes" id="UP000295680"/>
    </source>
</evidence>
<dbReference type="Gene3D" id="1.10.630.10">
    <property type="entry name" value="Cytochrome P450"/>
    <property type="match status" value="1"/>
</dbReference>
<evidence type="ECO:0000256" key="1">
    <source>
        <dbReference type="ARBA" id="ARBA00010617"/>
    </source>
</evidence>
<dbReference type="GO" id="GO:0005506">
    <property type="term" value="F:iron ion binding"/>
    <property type="evidence" value="ECO:0007669"/>
    <property type="project" value="InterPro"/>
</dbReference>
<feature type="region of interest" description="Disordered" evidence="8">
    <location>
        <begin position="1"/>
        <end position="28"/>
    </location>
</feature>
<dbReference type="InterPro" id="IPR001128">
    <property type="entry name" value="Cyt_P450"/>
</dbReference>
<dbReference type="PROSITE" id="PS00086">
    <property type="entry name" value="CYTOCHROME_P450"/>
    <property type="match status" value="1"/>
</dbReference>
<reference evidence="9 10" key="1">
    <citation type="submission" date="2019-03" db="EMBL/GenBank/DDBJ databases">
        <title>Genomic Encyclopedia of Type Strains, Phase IV (KMG-IV): sequencing the most valuable type-strain genomes for metagenomic binning, comparative biology and taxonomic classification.</title>
        <authorList>
            <person name="Goeker M."/>
        </authorList>
    </citation>
    <scope>NUCLEOTIDE SEQUENCE [LARGE SCALE GENOMIC DNA]</scope>
    <source>
        <strain evidence="9 10">DSM 45934</strain>
    </source>
</reference>
<evidence type="ECO:0000256" key="8">
    <source>
        <dbReference type="SAM" id="MobiDB-lite"/>
    </source>
</evidence>
<comment type="similarity">
    <text evidence="1 7">Belongs to the cytochrome P450 family.</text>
</comment>
<dbReference type="InterPro" id="IPR036396">
    <property type="entry name" value="Cyt_P450_sf"/>
</dbReference>
<proteinExistence type="inferred from homology"/>
<evidence type="ECO:0000313" key="9">
    <source>
        <dbReference type="EMBL" id="TCO48898.1"/>
    </source>
</evidence>
<dbReference type="Pfam" id="PF00067">
    <property type="entry name" value="p450"/>
    <property type="match status" value="1"/>
</dbReference>
<evidence type="ECO:0000256" key="3">
    <source>
        <dbReference type="ARBA" id="ARBA00022723"/>
    </source>
</evidence>
<gene>
    <name evidence="9" type="ORF">EV192_115119</name>
</gene>
<keyword evidence="10" id="KW-1185">Reference proteome</keyword>
<dbReference type="GO" id="GO:0020037">
    <property type="term" value="F:heme binding"/>
    <property type="evidence" value="ECO:0007669"/>
    <property type="project" value="InterPro"/>
</dbReference>
<evidence type="ECO:0000256" key="6">
    <source>
        <dbReference type="ARBA" id="ARBA00023033"/>
    </source>
</evidence>
<dbReference type="GO" id="GO:0016705">
    <property type="term" value="F:oxidoreductase activity, acting on paired donors, with incorporation or reduction of molecular oxygen"/>
    <property type="evidence" value="ECO:0007669"/>
    <property type="project" value="InterPro"/>
</dbReference>
<comment type="caution">
    <text evidence="9">The sequence shown here is derived from an EMBL/GenBank/DDBJ whole genome shotgun (WGS) entry which is preliminary data.</text>
</comment>
<evidence type="ECO:0000256" key="4">
    <source>
        <dbReference type="ARBA" id="ARBA00023002"/>
    </source>
</evidence>
<dbReference type="SUPFAM" id="SSF48264">
    <property type="entry name" value="Cytochrome P450"/>
    <property type="match status" value="1"/>
</dbReference>
<dbReference type="PRINTS" id="PR00359">
    <property type="entry name" value="BP450"/>
</dbReference>
<dbReference type="InterPro" id="IPR002397">
    <property type="entry name" value="Cyt_P450_B"/>
</dbReference>
<accession>A0A4R2IX93</accession>
<dbReference type="PANTHER" id="PTHR46696:SF1">
    <property type="entry name" value="CYTOCHROME P450 YJIB-RELATED"/>
    <property type="match status" value="1"/>
</dbReference>
<keyword evidence="6 7" id="KW-0503">Monooxygenase</keyword>
<keyword evidence="4 7" id="KW-0560">Oxidoreductase</keyword>
<keyword evidence="2 7" id="KW-0349">Heme</keyword>
<dbReference type="EMBL" id="SLWS01000015">
    <property type="protein sequence ID" value="TCO48898.1"/>
    <property type="molecule type" value="Genomic_DNA"/>
</dbReference>
<dbReference type="PANTHER" id="PTHR46696">
    <property type="entry name" value="P450, PUTATIVE (EUROFUNG)-RELATED"/>
    <property type="match status" value="1"/>
</dbReference>
<keyword evidence="5 7" id="KW-0408">Iron</keyword>
<dbReference type="RefSeq" id="WP_243727518.1">
    <property type="nucleotide sequence ID" value="NZ_SLWS01000015.1"/>
</dbReference>
<name>A0A4R2IX93_9PSEU</name>
<evidence type="ECO:0000256" key="2">
    <source>
        <dbReference type="ARBA" id="ARBA00022617"/>
    </source>
</evidence>
<dbReference type="InterPro" id="IPR017972">
    <property type="entry name" value="Cyt_P450_CS"/>
</dbReference>
<evidence type="ECO:0000256" key="5">
    <source>
        <dbReference type="ARBA" id="ARBA00023004"/>
    </source>
</evidence>
<organism evidence="9 10">
    <name type="scientific">Actinocrispum wychmicini</name>
    <dbReference type="NCBI Taxonomy" id="1213861"/>
    <lineage>
        <taxon>Bacteria</taxon>
        <taxon>Bacillati</taxon>
        <taxon>Actinomycetota</taxon>
        <taxon>Actinomycetes</taxon>
        <taxon>Pseudonocardiales</taxon>
        <taxon>Pseudonocardiaceae</taxon>
        <taxon>Actinocrispum</taxon>
    </lineage>
</organism>
<protein>
    <submittedName>
        <fullName evidence="9">Cytochrome P450</fullName>
    </submittedName>
</protein>